<comment type="similarity">
    <text evidence="1">Belongs to the STK19 family.</text>
</comment>
<dbReference type="InterPro" id="IPR018865">
    <property type="entry name" value="STK19-like"/>
</dbReference>
<dbReference type="AlphaFoldDB" id="A0A9W6SXI7"/>
<comment type="caution">
    <text evidence="3">The sequence shown here is derived from an EMBL/GenBank/DDBJ whole genome shotgun (WGS) entry which is preliminary data.</text>
</comment>
<proteinExistence type="inferred from homology"/>
<reference evidence="3" key="1">
    <citation type="submission" date="2023-04" db="EMBL/GenBank/DDBJ databases">
        <title>Candida boidinii NBRC 10035.</title>
        <authorList>
            <person name="Ichikawa N."/>
            <person name="Sato H."/>
            <person name="Tonouchi N."/>
        </authorList>
    </citation>
    <scope>NUCLEOTIDE SEQUENCE</scope>
    <source>
        <strain evidence="3">NBRC 10035</strain>
    </source>
</reference>
<dbReference type="PANTHER" id="PTHR15243:SF0">
    <property type="entry name" value="SERINE_THREONINE-PROTEIN KINASE 19"/>
    <property type="match status" value="1"/>
</dbReference>
<evidence type="ECO:0000256" key="2">
    <source>
        <dbReference type="SAM" id="MobiDB-lite"/>
    </source>
</evidence>
<feature type="region of interest" description="Disordered" evidence="2">
    <location>
        <begin position="1"/>
        <end position="21"/>
    </location>
</feature>
<dbReference type="EMBL" id="BSXN01000329">
    <property type="protein sequence ID" value="GME68113.1"/>
    <property type="molecule type" value="Genomic_DNA"/>
</dbReference>
<protein>
    <submittedName>
        <fullName evidence="3">Unnamed protein product</fullName>
    </submittedName>
</protein>
<dbReference type="GO" id="GO:0046579">
    <property type="term" value="P:positive regulation of Ras protein signal transduction"/>
    <property type="evidence" value="ECO:0007669"/>
    <property type="project" value="TreeGrafter"/>
</dbReference>
<name>A0A9W6SXI7_CANBO</name>
<evidence type="ECO:0000256" key="1">
    <source>
        <dbReference type="ARBA" id="ARBA00093458"/>
    </source>
</evidence>
<sequence>MNQLKYSNMKKRDIIPSSGPKSVLPMESAYLKELDEQRKDKIRLKESKQEKLDIVDYNVNLFDEIDNFHRNAHQNYDQEDEDDDEENDEEDEDSRNKILKAIEVLVKKQFDSNFPIEKGGITKSMRDKIIQKRSNYPKIVIVSQLYSLFPNNETFVDKQIQNLVKRRVLKNFSVNSTGGLDNNFVILASDYIDSVSTKIKLLNDLTESDMIKTLNNFIKFLKNNPSAMDIKLEELRKASLNEVHLVSMGFLTLSTLMRTSSEDRYYKLSIPNIGHVLKLTKDSVTWILKQLNGMKFREMLETKLIEKYDTRNNKWVKFNGLNLYWSLSICLGNGFAESFNTPAGRGWKSTGKKL</sequence>
<feature type="region of interest" description="Disordered" evidence="2">
    <location>
        <begin position="75"/>
        <end position="94"/>
    </location>
</feature>
<accession>A0A9W6SXI7</accession>
<gene>
    <name evidence="3" type="ORF">Cboi02_000140600</name>
</gene>
<dbReference type="Proteomes" id="UP001165120">
    <property type="component" value="Unassembled WGS sequence"/>
</dbReference>
<feature type="compositionally biased region" description="Acidic residues" evidence="2">
    <location>
        <begin position="77"/>
        <end position="93"/>
    </location>
</feature>
<dbReference type="PANTHER" id="PTHR15243">
    <property type="entry name" value="SERINE/THREONINE-PROTEIN KINASE 19"/>
    <property type="match status" value="1"/>
</dbReference>
<dbReference type="Pfam" id="PF10494">
    <property type="entry name" value="Stk19"/>
    <property type="match status" value="1"/>
</dbReference>
<evidence type="ECO:0000313" key="3">
    <source>
        <dbReference type="EMBL" id="GME68113.1"/>
    </source>
</evidence>
<evidence type="ECO:0000313" key="4">
    <source>
        <dbReference type="Proteomes" id="UP001165120"/>
    </source>
</evidence>
<keyword evidence="4" id="KW-1185">Reference proteome</keyword>
<organism evidence="3 4">
    <name type="scientific">Candida boidinii</name>
    <name type="common">Yeast</name>
    <dbReference type="NCBI Taxonomy" id="5477"/>
    <lineage>
        <taxon>Eukaryota</taxon>
        <taxon>Fungi</taxon>
        <taxon>Dikarya</taxon>
        <taxon>Ascomycota</taxon>
        <taxon>Saccharomycotina</taxon>
        <taxon>Pichiomycetes</taxon>
        <taxon>Pichiales</taxon>
        <taxon>Pichiaceae</taxon>
        <taxon>Ogataea</taxon>
        <taxon>Ogataea/Candida clade</taxon>
    </lineage>
</organism>